<dbReference type="Gene3D" id="1.10.260.40">
    <property type="entry name" value="lambda repressor-like DNA-binding domains"/>
    <property type="match status" value="1"/>
</dbReference>
<evidence type="ECO:0000313" key="4">
    <source>
        <dbReference type="EMBL" id="TDD95082.1"/>
    </source>
</evidence>
<dbReference type="EMBL" id="SMFK01000012">
    <property type="protein sequence ID" value="TDD95082.1"/>
    <property type="molecule type" value="Genomic_DNA"/>
</dbReference>
<accession>A0A4R5CD61</accession>
<dbReference type="Pfam" id="PF01381">
    <property type="entry name" value="HTH_3"/>
    <property type="match status" value="1"/>
</dbReference>
<dbReference type="NCBIfam" id="TIGR02607">
    <property type="entry name" value="antidote_HigA"/>
    <property type="match status" value="1"/>
</dbReference>
<feature type="domain" description="HTH cro/C1-type" evidence="3">
    <location>
        <begin position="18"/>
        <end position="72"/>
    </location>
</feature>
<evidence type="ECO:0000256" key="1">
    <source>
        <dbReference type="ARBA" id="ARBA00007227"/>
    </source>
</evidence>
<dbReference type="GO" id="GO:0003677">
    <property type="term" value="F:DNA binding"/>
    <property type="evidence" value="ECO:0007669"/>
    <property type="project" value="UniProtKB-KW"/>
</dbReference>
<gene>
    <name evidence="4" type="primary">higA</name>
    <name evidence="4" type="ORF">E0F76_14985</name>
</gene>
<proteinExistence type="inferred from homology"/>
<dbReference type="InterPro" id="IPR010982">
    <property type="entry name" value="Lambda_DNA-bd_dom_sf"/>
</dbReference>
<dbReference type="OrthoDB" id="9796786at2"/>
<evidence type="ECO:0000259" key="3">
    <source>
        <dbReference type="PROSITE" id="PS50943"/>
    </source>
</evidence>
<dbReference type="PANTHER" id="PTHR36924">
    <property type="entry name" value="ANTITOXIN HIGA-1"/>
    <property type="match status" value="1"/>
</dbReference>
<name>A0A4R5CD61_9FLAO</name>
<keyword evidence="2" id="KW-0238">DNA-binding</keyword>
<reference evidence="4 5" key="1">
    <citation type="submission" date="2019-03" db="EMBL/GenBank/DDBJ databases">
        <title>Flavobacterium AR-3-4 sp. nov. isolated from arctic soil.</title>
        <authorList>
            <person name="Chaudhary D.K."/>
        </authorList>
    </citation>
    <scope>NUCLEOTIDE SEQUENCE [LARGE SCALE GENOMIC DNA]</scope>
    <source>
        <strain evidence="4 5">AR-3-4</strain>
    </source>
</reference>
<dbReference type="Gene3D" id="1.10.10.2910">
    <property type="match status" value="1"/>
</dbReference>
<dbReference type="InterPro" id="IPR001387">
    <property type="entry name" value="Cro/C1-type_HTH"/>
</dbReference>
<dbReference type="PANTHER" id="PTHR36924:SF1">
    <property type="entry name" value="ANTITOXIN HIGA-1"/>
    <property type="match status" value="1"/>
</dbReference>
<dbReference type="InterPro" id="IPR010359">
    <property type="entry name" value="IrrE_HExxH"/>
</dbReference>
<keyword evidence="5" id="KW-1185">Reference proteome</keyword>
<evidence type="ECO:0000313" key="5">
    <source>
        <dbReference type="Proteomes" id="UP000295479"/>
    </source>
</evidence>
<organism evidence="4 5">
    <name type="scientific">Flavobacterium cellulosilyticum</name>
    <dbReference type="NCBI Taxonomy" id="2541731"/>
    <lineage>
        <taxon>Bacteria</taxon>
        <taxon>Pseudomonadati</taxon>
        <taxon>Bacteroidota</taxon>
        <taxon>Flavobacteriia</taxon>
        <taxon>Flavobacteriales</taxon>
        <taxon>Flavobacteriaceae</taxon>
        <taxon>Flavobacterium</taxon>
    </lineage>
</organism>
<dbReference type="Pfam" id="PF06114">
    <property type="entry name" value="Peptidase_M78"/>
    <property type="match status" value="1"/>
</dbReference>
<dbReference type="AlphaFoldDB" id="A0A4R5CD61"/>
<dbReference type="Proteomes" id="UP000295479">
    <property type="component" value="Unassembled WGS sequence"/>
</dbReference>
<dbReference type="SUPFAM" id="SSF47413">
    <property type="entry name" value="lambda repressor-like DNA-binding domains"/>
    <property type="match status" value="1"/>
</dbReference>
<evidence type="ECO:0000256" key="2">
    <source>
        <dbReference type="ARBA" id="ARBA00023125"/>
    </source>
</evidence>
<comment type="caution">
    <text evidence="4">The sequence shown here is derived from an EMBL/GenBank/DDBJ whole genome shotgun (WGS) entry which is preliminary data.</text>
</comment>
<dbReference type="RefSeq" id="WP_132007857.1">
    <property type="nucleotide sequence ID" value="NZ_SMFK01000012.1"/>
</dbReference>
<dbReference type="SMART" id="SM00530">
    <property type="entry name" value="HTH_XRE"/>
    <property type="match status" value="1"/>
</dbReference>
<dbReference type="CDD" id="cd00093">
    <property type="entry name" value="HTH_XRE"/>
    <property type="match status" value="1"/>
</dbReference>
<dbReference type="InterPro" id="IPR013430">
    <property type="entry name" value="Toxin_antidote_HigA"/>
</dbReference>
<comment type="similarity">
    <text evidence="1">Belongs to the short-chain fatty acyl-CoA assimilation regulator (ScfR) family.</text>
</comment>
<sequence>MTTKNPIPAFATHPGTILVDEMEANGYSQIDLAKLIDIKRSQLNEIIKGKRNINADLALLLEKALGIDADFWMEAQKNYDLDKARIESKNKEQLEAIEIWNVAKELIPISFYRKEKVISGNPLRDIQKIREIYRVENLDQLAAMSVQNHYHRFKKSTKLKSDVVNIMGWVKLVQYNAAGLSVPPFNHENQEQLIADLRAILLKNTDTLNKVQKKLHENGIKLVYQVKGEKTPVDGVSFWSNGNPAIGMTLRHHRLDNFAFTLFHELGHIYKHLVNNEIAEFIDLEIKNEEEEYKNSTEEKQANHFALDKLIKDEDWNKFKRNLAYNNNDQSIIAFANQVKIHPSIVRGRVCFALDNFRSYTSICSEIN</sequence>
<protein>
    <submittedName>
        <fullName evidence="4">Addiction module antidote protein, HigA family</fullName>
    </submittedName>
</protein>
<dbReference type="PROSITE" id="PS50943">
    <property type="entry name" value="HTH_CROC1"/>
    <property type="match status" value="1"/>
</dbReference>